<evidence type="ECO:0000256" key="1">
    <source>
        <dbReference type="ARBA" id="ARBA00000085"/>
    </source>
</evidence>
<accession>A0A2S5AFT5</accession>
<dbReference type="SUPFAM" id="SSF52172">
    <property type="entry name" value="CheY-like"/>
    <property type="match status" value="1"/>
</dbReference>
<dbReference type="CDD" id="cd17574">
    <property type="entry name" value="REC_OmpR"/>
    <property type="match status" value="1"/>
</dbReference>
<dbReference type="InterPro" id="IPR036097">
    <property type="entry name" value="HisK_dim/P_sf"/>
</dbReference>
<comment type="catalytic activity">
    <reaction evidence="1">
        <text>ATP + protein L-histidine = ADP + protein N-phospho-L-histidine.</text>
        <dbReference type="EC" id="2.7.13.3"/>
    </reaction>
</comment>
<dbReference type="Gene3D" id="3.40.50.2300">
    <property type="match status" value="1"/>
</dbReference>
<protein>
    <recommendedName>
        <fullName evidence="2">histidine kinase</fullName>
        <ecNumber evidence="2">2.7.13.3</ecNumber>
    </recommendedName>
</protein>
<organism evidence="7 8">
    <name type="scientific">Flavobacterium alvei</name>
    <dbReference type="NCBI Taxonomy" id="2080416"/>
    <lineage>
        <taxon>Bacteria</taxon>
        <taxon>Pseudomonadati</taxon>
        <taxon>Bacteroidota</taxon>
        <taxon>Flavobacteriia</taxon>
        <taxon>Flavobacteriales</taxon>
        <taxon>Flavobacteriaceae</taxon>
        <taxon>Flavobacterium</taxon>
    </lineage>
</organism>
<dbReference type="AlphaFoldDB" id="A0A2S5AFT5"/>
<dbReference type="InterPro" id="IPR004358">
    <property type="entry name" value="Sig_transdc_His_kin-like_C"/>
</dbReference>
<dbReference type="PANTHER" id="PTHR43547">
    <property type="entry name" value="TWO-COMPONENT HISTIDINE KINASE"/>
    <property type="match status" value="1"/>
</dbReference>
<dbReference type="Pfam" id="PF00072">
    <property type="entry name" value="Response_reg"/>
    <property type="match status" value="1"/>
</dbReference>
<keyword evidence="7" id="KW-0808">Transferase</keyword>
<comment type="caution">
    <text evidence="7">The sequence shown here is derived from an EMBL/GenBank/DDBJ whole genome shotgun (WGS) entry which is preliminary data.</text>
</comment>
<evidence type="ECO:0000259" key="5">
    <source>
        <dbReference type="PROSITE" id="PS50109"/>
    </source>
</evidence>
<dbReference type="PROSITE" id="PS50109">
    <property type="entry name" value="HIS_KIN"/>
    <property type="match status" value="1"/>
</dbReference>
<proteinExistence type="predicted"/>
<name>A0A2S5AFT5_9FLAO</name>
<evidence type="ECO:0000256" key="4">
    <source>
        <dbReference type="PROSITE-ProRule" id="PRU00169"/>
    </source>
</evidence>
<feature type="domain" description="Histidine kinase" evidence="5">
    <location>
        <begin position="140"/>
        <end position="357"/>
    </location>
</feature>
<dbReference type="SMART" id="SM00387">
    <property type="entry name" value="HATPase_c"/>
    <property type="match status" value="1"/>
</dbReference>
<evidence type="ECO:0000256" key="2">
    <source>
        <dbReference type="ARBA" id="ARBA00012438"/>
    </source>
</evidence>
<dbReference type="InterPro" id="IPR036890">
    <property type="entry name" value="HATPase_C_sf"/>
</dbReference>
<dbReference type="InterPro" id="IPR003661">
    <property type="entry name" value="HisK_dim/P_dom"/>
</dbReference>
<sequence>MNKKKILLVDDDVNLRETINELLILEKFETRTAENGQIALDILDLWIPDLIICDIMMPVMDGETFQKIIYGNKNFSTIPFIFLTAMNEEGLIRKCFNEGADDFLTKPFKINELLKTIEIKIERFNKIKNSNNLYLGEKKYFCHEINTPLNGILESIDLLINNSDNFEQSEINDFYEAIKISGERLYRNTQNIVLLEEIKNNKIELFNIDISEIKGVFRNVLGKILLNYKKQENRIVSKLRTSKLEISEKNLSFILFELLDNALKFSPKNKKVIIEGSRYDDNLYEIRIFDSGIGFKEEELQIIDAGVQFHRDKYEQQGLGLGLYLSKLIVKQSDGLMSIFSKENEGTKISILLPIHKKLF</sequence>
<gene>
    <name evidence="7" type="ORF">C3L50_02610</name>
</gene>
<dbReference type="Pfam" id="PF02518">
    <property type="entry name" value="HATPase_c"/>
    <property type="match status" value="1"/>
</dbReference>
<dbReference type="RefSeq" id="WP_103804567.1">
    <property type="nucleotide sequence ID" value="NZ_PQVG01000001.1"/>
</dbReference>
<dbReference type="CDD" id="cd00082">
    <property type="entry name" value="HisKA"/>
    <property type="match status" value="1"/>
</dbReference>
<dbReference type="PROSITE" id="PS50110">
    <property type="entry name" value="RESPONSE_REGULATORY"/>
    <property type="match status" value="1"/>
</dbReference>
<dbReference type="SMART" id="SM00448">
    <property type="entry name" value="REC"/>
    <property type="match status" value="1"/>
</dbReference>
<evidence type="ECO:0000313" key="7">
    <source>
        <dbReference type="EMBL" id="POY41428.1"/>
    </source>
</evidence>
<dbReference type="EMBL" id="PQVG01000001">
    <property type="protein sequence ID" value="POY41428.1"/>
    <property type="molecule type" value="Genomic_DNA"/>
</dbReference>
<dbReference type="InterPro" id="IPR011006">
    <property type="entry name" value="CheY-like_superfamily"/>
</dbReference>
<reference evidence="7 8" key="1">
    <citation type="submission" date="2018-01" db="EMBL/GenBank/DDBJ databases">
        <authorList>
            <person name="Gaut B.S."/>
            <person name="Morton B.R."/>
            <person name="Clegg M.T."/>
            <person name="Duvall M.R."/>
        </authorList>
    </citation>
    <scope>NUCLEOTIDE SEQUENCE [LARGE SCALE GENOMIC DNA]</scope>
    <source>
        <strain evidence="7 8">HR-AY</strain>
    </source>
</reference>
<evidence type="ECO:0000259" key="6">
    <source>
        <dbReference type="PROSITE" id="PS50110"/>
    </source>
</evidence>
<dbReference type="PRINTS" id="PR00344">
    <property type="entry name" value="BCTRLSENSOR"/>
</dbReference>
<evidence type="ECO:0000313" key="8">
    <source>
        <dbReference type="Proteomes" id="UP000237310"/>
    </source>
</evidence>
<dbReference type="OrthoDB" id="9781208at2"/>
<dbReference type="InterPro" id="IPR003594">
    <property type="entry name" value="HATPase_dom"/>
</dbReference>
<dbReference type="GO" id="GO:0000155">
    <property type="term" value="F:phosphorelay sensor kinase activity"/>
    <property type="evidence" value="ECO:0007669"/>
    <property type="project" value="InterPro"/>
</dbReference>
<feature type="domain" description="Response regulatory" evidence="6">
    <location>
        <begin position="5"/>
        <end position="121"/>
    </location>
</feature>
<keyword evidence="8" id="KW-1185">Reference proteome</keyword>
<dbReference type="PANTHER" id="PTHR43547:SF2">
    <property type="entry name" value="HYBRID SIGNAL TRANSDUCTION HISTIDINE KINASE C"/>
    <property type="match status" value="1"/>
</dbReference>
<dbReference type="InterPro" id="IPR001789">
    <property type="entry name" value="Sig_transdc_resp-reg_receiver"/>
</dbReference>
<dbReference type="SUPFAM" id="SSF55874">
    <property type="entry name" value="ATPase domain of HSP90 chaperone/DNA topoisomerase II/histidine kinase"/>
    <property type="match status" value="1"/>
</dbReference>
<dbReference type="EC" id="2.7.13.3" evidence="2"/>
<feature type="modified residue" description="4-aspartylphosphate" evidence="4">
    <location>
        <position position="54"/>
    </location>
</feature>
<keyword evidence="7" id="KW-0418">Kinase</keyword>
<dbReference type="Gene3D" id="1.10.287.130">
    <property type="match status" value="1"/>
</dbReference>
<keyword evidence="3 4" id="KW-0597">Phosphoprotein</keyword>
<dbReference type="Gene3D" id="3.30.565.10">
    <property type="entry name" value="Histidine kinase-like ATPase, C-terminal domain"/>
    <property type="match status" value="1"/>
</dbReference>
<evidence type="ECO:0000256" key="3">
    <source>
        <dbReference type="ARBA" id="ARBA00022553"/>
    </source>
</evidence>
<dbReference type="SUPFAM" id="SSF47384">
    <property type="entry name" value="Homodimeric domain of signal transducing histidine kinase"/>
    <property type="match status" value="1"/>
</dbReference>
<dbReference type="Proteomes" id="UP000237310">
    <property type="component" value="Unassembled WGS sequence"/>
</dbReference>
<dbReference type="InterPro" id="IPR005467">
    <property type="entry name" value="His_kinase_dom"/>
</dbReference>